<dbReference type="PANTHER" id="PTHR23088">
    <property type="entry name" value="NITRILASE-RELATED"/>
    <property type="match status" value="1"/>
</dbReference>
<evidence type="ECO:0000313" key="2">
    <source>
        <dbReference type="EMBL" id="MCT8972425.1"/>
    </source>
</evidence>
<dbReference type="EMBL" id="JALIDZ010000004">
    <property type="protein sequence ID" value="MCT8972425.1"/>
    <property type="molecule type" value="Genomic_DNA"/>
</dbReference>
<evidence type="ECO:0000259" key="1">
    <source>
        <dbReference type="PROSITE" id="PS50263"/>
    </source>
</evidence>
<dbReference type="Pfam" id="PF00795">
    <property type="entry name" value="CN_hydrolase"/>
    <property type="match status" value="1"/>
</dbReference>
<dbReference type="InterPro" id="IPR003010">
    <property type="entry name" value="C-N_Hydrolase"/>
</dbReference>
<evidence type="ECO:0000313" key="3">
    <source>
        <dbReference type="Proteomes" id="UP001320898"/>
    </source>
</evidence>
<dbReference type="Gene3D" id="3.60.110.10">
    <property type="entry name" value="Carbon-nitrogen hydrolase"/>
    <property type="match status" value="1"/>
</dbReference>
<keyword evidence="3" id="KW-1185">Reference proteome</keyword>
<dbReference type="AlphaFoldDB" id="A0AAW5R1L7"/>
<dbReference type="Proteomes" id="UP001320898">
    <property type="component" value="Unassembled WGS sequence"/>
</dbReference>
<dbReference type="InterPro" id="IPR036526">
    <property type="entry name" value="C-N_Hydrolase_sf"/>
</dbReference>
<name>A0AAW5R1L7_9HYPH</name>
<feature type="domain" description="CN hydrolase" evidence="1">
    <location>
        <begin position="5"/>
        <end position="275"/>
    </location>
</feature>
<dbReference type="SUPFAM" id="SSF56317">
    <property type="entry name" value="Carbon-nitrogen hydrolase"/>
    <property type="match status" value="1"/>
</dbReference>
<sequence>MNDTLTIALWATNLSVPVNGLAGWAARVEAKMAEAADAGAKILVMPEYAAEQWLSFKPEGLKPTEEIGWMADQAAEALALLKPLPEKYGVALLAGTMPWRAEEGCRNRAWLLLPDGRAIHQDKLALTPGEQDPDSWHLATGDEIRIVEWEGLRLAMLVCLDVEMPALSSLLAPQNVDLLMVPSMTYYLSGYSRVFGCAKARAVELMSAVAVTGCVGAAPGTTQNDQNVSGCAVYMPCETELGFTGIHSTIGPVDTDVVDGNQGDGPFLIARDIPIGVIRQKRAGAAEVWPGAWSAKHVSVSSA</sequence>
<comment type="caution">
    <text evidence="2">The sequence shown here is derived from an EMBL/GenBank/DDBJ whole genome shotgun (WGS) entry which is preliminary data.</text>
</comment>
<accession>A0AAW5R1L7</accession>
<dbReference type="PROSITE" id="PS50263">
    <property type="entry name" value="CN_HYDROLASE"/>
    <property type="match status" value="1"/>
</dbReference>
<organism evidence="2 3">
    <name type="scientific">Microbaculum marinisediminis</name>
    <dbReference type="NCBI Taxonomy" id="2931392"/>
    <lineage>
        <taxon>Bacteria</taxon>
        <taxon>Pseudomonadati</taxon>
        <taxon>Pseudomonadota</taxon>
        <taxon>Alphaproteobacteria</taxon>
        <taxon>Hyphomicrobiales</taxon>
        <taxon>Tepidamorphaceae</taxon>
        <taxon>Microbaculum</taxon>
    </lineage>
</organism>
<proteinExistence type="predicted"/>
<protein>
    <submittedName>
        <fullName evidence="2">Nitrilase</fullName>
    </submittedName>
</protein>
<dbReference type="RefSeq" id="WP_261615986.1">
    <property type="nucleotide sequence ID" value="NZ_JALIDZ010000004.1"/>
</dbReference>
<dbReference type="PANTHER" id="PTHR23088:SF50">
    <property type="entry name" value="HYDROLASE YHCX"/>
    <property type="match status" value="1"/>
</dbReference>
<gene>
    <name evidence="2" type="ORF">MUB46_11205</name>
</gene>
<reference evidence="2 3" key="1">
    <citation type="submission" date="2022-04" db="EMBL/GenBank/DDBJ databases">
        <authorList>
            <person name="Ye Y.-Q."/>
            <person name="Du Z.-J."/>
        </authorList>
    </citation>
    <scope>NUCLEOTIDE SEQUENCE [LARGE SCALE GENOMIC DNA]</scope>
    <source>
        <strain evidence="2 3">A6E488</strain>
    </source>
</reference>